<dbReference type="Proteomes" id="UP000316609">
    <property type="component" value="Unassembled WGS sequence"/>
</dbReference>
<dbReference type="InterPro" id="IPR041872">
    <property type="entry name" value="Anticodon_Met"/>
</dbReference>
<evidence type="ECO:0000256" key="10">
    <source>
        <dbReference type="RuleBase" id="RU363039"/>
    </source>
</evidence>
<keyword evidence="6 10" id="KW-0067">ATP-binding</keyword>
<dbReference type="SUPFAM" id="SSF52374">
    <property type="entry name" value="Nucleotidylyl transferase"/>
    <property type="match status" value="1"/>
</dbReference>
<evidence type="ECO:0000256" key="8">
    <source>
        <dbReference type="ARBA" id="ARBA00023146"/>
    </source>
</evidence>
<keyword evidence="7 10" id="KW-0648">Protein biosynthesis</keyword>
<evidence type="ECO:0000259" key="12">
    <source>
        <dbReference type="Pfam" id="PF09334"/>
    </source>
</evidence>
<accession>A0A538TW12</accession>
<evidence type="ECO:0000256" key="11">
    <source>
        <dbReference type="SAM" id="MobiDB-lite"/>
    </source>
</evidence>
<dbReference type="InterPro" id="IPR033911">
    <property type="entry name" value="MetRS_core"/>
</dbReference>
<keyword evidence="4 10" id="KW-0436">Ligase</keyword>
<dbReference type="CDD" id="cd00814">
    <property type="entry name" value="MetRS_core"/>
    <property type="match status" value="1"/>
</dbReference>
<evidence type="ECO:0000256" key="7">
    <source>
        <dbReference type="ARBA" id="ARBA00022917"/>
    </source>
</evidence>
<name>A0A538TW12_UNCEI</name>
<dbReference type="EC" id="6.1.1.10" evidence="2"/>
<reference evidence="13 14" key="1">
    <citation type="journal article" date="2019" name="Nat. Microbiol.">
        <title>Mediterranean grassland soil C-N compound turnover is dependent on rainfall and depth, and is mediated by genomically divergent microorganisms.</title>
        <authorList>
            <person name="Diamond S."/>
            <person name="Andeer P.F."/>
            <person name="Li Z."/>
            <person name="Crits-Christoph A."/>
            <person name="Burstein D."/>
            <person name="Anantharaman K."/>
            <person name="Lane K.R."/>
            <person name="Thomas B.C."/>
            <person name="Pan C."/>
            <person name="Northen T.R."/>
            <person name="Banfield J.F."/>
        </authorList>
    </citation>
    <scope>NUCLEOTIDE SEQUENCE [LARGE SCALE GENOMIC DNA]</scope>
    <source>
        <strain evidence="13">WS_8</strain>
    </source>
</reference>
<feature type="region of interest" description="Disordered" evidence="11">
    <location>
        <begin position="528"/>
        <end position="571"/>
    </location>
</feature>
<dbReference type="Gene3D" id="1.10.730.10">
    <property type="entry name" value="Isoleucyl-tRNA Synthetase, Domain 1"/>
    <property type="match status" value="1"/>
</dbReference>
<keyword evidence="8 10" id="KW-0030">Aminoacyl-tRNA synthetase</keyword>
<dbReference type="AlphaFoldDB" id="A0A538TW12"/>
<dbReference type="GO" id="GO:0004825">
    <property type="term" value="F:methionine-tRNA ligase activity"/>
    <property type="evidence" value="ECO:0007669"/>
    <property type="project" value="UniProtKB-EC"/>
</dbReference>
<dbReference type="EMBL" id="VBOY01000030">
    <property type="protein sequence ID" value="TMQ67809.1"/>
    <property type="molecule type" value="Genomic_DNA"/>
</dbReference>
<dbReference type="GO" id="GO:0006431">
    <property type="term" value="P:methionyl-tRNA aminoacylation"/>
    <property type="evidence" value="ECO:0007669"/>
    <property type="project" value="InterPro"/>
</dbReference>
<dbReference type="InterPro" id="IPR014729">
    <property type="entry name" value="Rossmann-like_a/b/a_fold"/>
</dbReference>
<evidence type="ECO:0000256" key="4">
    <source>
        <dbReference type="ARBA" id="ARBA00022598"/>
    </source>
</evidence>
<dbReference type="InterPro" id="IPR014758">
    <property type="entry name" value="Met-tRNA_synth"/>
</dbReference>
<comment type="similarity">
    <text evidence="10">Belongs to the class-I aminoacyl-tRNA synthetase family.</text>
</comment>
<proteinExistence type="inferred from homology"/>
<comment type="caution">
    <text evidence="13">The sequence shown here is derived from an EMBL/GenBank/DDBJ whole genome shotgun (WGS) entry which is preliminary data.</text>
</comment>
<evidence type="ECO:0000313" key="13">
    <source>
        <dbReference type="EMBL" id="TMQ67809.1"/>
    </source>
</evidence>
<gene>
    <name evidence="13" type="primary">metG</name>
    <name evidence="13" type="ORF">E6K78_03500</name>
</gene>
<dbReference type="Gene3D" id="3.40.50.620">
    <property type="entry name" value="HUPs"/>
    <property type="match status" value="2"/>
</dbReference>
<dbReference type="InterPro" id="IPR009080">
    <property type="entry name" value="tRNAsynth_Ia_anticodon-bd"/>
</dbReference>
<feature type="domain" description="Methionyl/Leucyl tRNA synthetase" evidence="12">
    <location>
        <begin position="297"/>
        <end position="407"/>
    </location>
</feature>
<evidence type="ECO:0000256" key="6">
    <source>
        <dbReference type="ARBA" id="ARBA00022840"/>
    </source>
</evidence>
<sequence>MPTRFYITTAIDYVNGRPHLGHAYEKVVADALARFHRQRGDATYFLTGTDEHGQKIARAAEAAGKPPRVFVDQLAPQFEAAWKSLGIAYDRFVRTTEPRHELAVQELFRRLHEARTPKSGEPALFEEEYEGLYCEGCESFKLEKDLDEKGRCPEHKKKPRKVRETNFFFRLSEYDEALLKHLESHPEFIQPDYRRNEVANVIREGLQNVSVTRPHLPWGIPLPKEIPGGAGHTAYVWADALLNYLSAIGWPERRYSLWWLAREGEAGGAGAARQDEFPLLDGQGRPGAAWAGTTTAQVTNAFHLIGKDISRFHCILWPALLLAAGVPLPRQVYVHGFIYARGEKLSKSSGNVVDPVALAEQIGRDALRFYLLHAIPTGRDGEFTLEQVVEHCNTHLANDLGNLASRTITMVHKYFGGAAPTDWSPESFRDPQAAEAFDALLAATAAAHVEVPLAFAEIRIHEALEHAWLPVVRANEFIERVKPWVVAKDPDRRAELATALRALLETLRLVAIWSWPAIPGKSEELSELLSLPGKPGETRGEAANPSFGSDPVAGRSLGATRSLFPRLEPVG</sequence>
<dbReference type="PANTHER" id="PTHR43326:SF1">
    <property type="entry name" value="METHIONINE--TRNA LIGASE, MITOCHONDRIAL"/>
    <property type="match status" value="1"/>
</dbReference>
<dbReference type="Pfam" id="PF09334">
    <property type="entry name" value="tRNA-synt_1g"/>
    <property type="match status" value="2"/>
</dbReference>
<evidence type="ECO:0000256" key="5">
    <source>
        <dbReference type="ARBA" id="ARBA00022741"/>
    </source>
</evidence>
<protein>
    <recommendedName>
        <fullName evidence="3">Methionine--tRNA ligase</fullName>
        <ecNumber evidence="2">6.1.1.10</ecNumber>
    </recommendedName>
    <alternativeName>
        <fullName evidence="9">Methionyl-tRNA synthetase</fullName>
    </alternativeName>
</protein>
<dbReference type="SUPFAM" id="SSF47323">
    <property type="entry name" value="Anticodon-binding domain of a subclass of class I aminoacyl-tRNA synthetases"/>
    <property type="match status" value="1"/>
</dbReference>
<dbReference type="InterPro" id="IPR023457">
    <property type="entry name" value="Met-tRNA_synth_2"/>
</dbReference>
<evidence type="ECO:0000256" key="9">
    <source>
        <dbReference type="ARBA" id="ARBA00030904"/>
    </source>
</evidence>
<dbReference type="GO" id="GO:0005524">
    <property type="term" value="F:ATP binding"/>
    <property type="evidence" value="ECO:0007669"/>
    <property type="project" value="UniProtKB-KW"/>
</dbReference>
<dbReference type="NCBIfam" id="TIGR00398">
    <property type="entry name" value="metG"/>
    <property type="match status" value="1"/>
</dbReference>
<keyword evidence="5 10" id="KW-0547">Nucleotide-binding</keyword>
<dbReference type="InterPro" id="IPR015413">
    <property type="entry name" value="Methionyl/Leucyl_tRNA_Synth"/>
</dbReference>
<evidence type="ECO:0000313" key="14">
    <source>
        <dbReference type="Proteomes" id="UP000316609"/>
    </source>
</evidence>
<organism evidence="13 14">
    <name type="scientific">Eiseniibacteriota bacterium</name>
    <dbReference type="NCBI Taxonomy" id="2212470"/>
    <lineage>
        <taxon>Bacteria</taxon>
        <taxon>Candidatus Eiseniibacteriota</taxon>
    </lineage>
</organism>
<evidence type="ECO:0000256" key="1">
    <source>
        <dbReference type="ARBA" id="ARBA00003314"/>
    </source>
</evidence>
<dbReference type="CDD" id="cd07957">
    <property type="entry name" value="Anticodon_Ia_Met"/>
    <property type="match status" value="1"/>
</dbReference>
<feature type="domain" description="Methionyl/Leucyl tRNA synthetase" evidence="12">
    <location>
        <begin position="6"/>
        <end position="157"/>
    </location>
</feature>
<dbReference type="PRINTS" id="PR01041">
    <property type="entry name" value="TRNASYNTHMET"/>
</dbReference>
<evidence type="ECO:0000256" key="2">
    <source>
        <dbReference type="ARBA" id="ARBA00012838"/>
    </source>
</evidence>
<comment type="function">
    <text evidence="1">Is required not only for elongation of protein synthesis but also for the initiation of all mRNA translation through initiator tRNA(fMet) aminoacylation.</text>
</comment>
<evidence type="ECO:0000256" key="3">
    <source>
        <dbReference type="ARBA" id="ARBA00018753"/>
    </source>
</evidence>
<dbReference type="PANTHER" id="PTHR43326">
    <property type="entry name" value="METHIONYL-TRNA SYNTHETASE"/>
    <property type="match status" value="1"/>
</dbReference>